<name>A0A0M8N6E8_ESCWE</name>
<dbReference type="PANTHER" id="PTHR10622">
    <property type="entry name" value="HET DOMAIN-CONTAINING PROTEIN"/>
    <property type="match status" value="1"/>
</dbReference>
<evidence type="ECO:0000313" key="2">
    <source>
        <dbReference type="EMBL" id="KOS21634.1"/>
    </source>
</evidence>
<feature type="domain" description="Heterokaryon incompatibility" evidence="1">
    <location>
        <begin position="22"/>
        <end position="115"/>
    </location>
</feature>
<evidence type="ECO:0000313" key="3">
    <source>
        <dbReference type="Proteomes" id="UP000053831"/>
    </source>
</evidence>
<reference evidence="2 3" key="1">
    <citation type="submission" date="2015-07" db="EMBL/GenBank/DDBJ databases">
        <title>The genome of the fungus Escovopsis weberi, a specialized disease agent of ant agriculture.</title>
        <authorList>
            <person name="de Man T.J."/>
            <person name="Stajich J.E."/>
            <person name="Kubicek C.P."/>
            <person name="Chenthamara K."/>
            <person name="Atanasova L."/>
            <person name="Druzhinina I.S."/>
            <person name="Birnbaum S."/>
            <person name="Barribeau S.M."/>
            <person name="Teiling C."/>
            <person name="Suen G."/>
            <person name="Currie C."/>
            <person name="Gerardo N.M."/>
        </authorList>
    </citation>
    <scope>NUCLEOTIDE SEQUENCE [LARGE SCALE GENOMIC DNA]</scope>
</reference>
<organism evidence="2 3">
    <name type="scientific">Escovopsis weberi</name>
    <dbReference type="NCBI Taxonomy" id="150374"/>
    <lineage>
        <taxon>Eukaryota</taxon>
        <taxon>Fungi</taxon>
        <taxon>Dikarya</taxon>
        <taxon>Ascomycota</taxon>
        <taxon>Pezizomycotina</taxon>
        <taxon>Sordariomycetes</taxon>
        <taxon>Hypocreomycetidae</taxon>
        <taxon>Hypocreales</taxon>
        <taxon>Hypocreaceae</taxon>
        <taxon>Escovopsis</taxon>
    </lineage>
</organism>
<evidence type="ECO:0000259" key="1">
    <source>
        <dbReference type="Pfam" id="PF06985"/>
    </source>
</evidence>
<dbReference type="Proteomes" id="UP000053831">
    <property type="component" value="Unassembled WGS sequence"/>
</dbReference>
<sequence length="489" mass="54462">MRLINTRTLGVEVFDGDSVPRYAILSHTWDYDEASLRGWTEQYGSLLTLTRGGYAKVHMARGQALNDGIEYLWADTVCIDRTSLAEVSEAINAMFAWYRDAYVCYAHLSDVGDSEDDTVADTAEMMSDFSRSWWFTRGWTLQELLAPARVVFYSRFWTRLGTKHDLAGRVARITGIDEQFLHGAPLGQASVAKRMSWMARRRTTRPEDLAYSMMGIFEINMPLLYGEGRKAFMRLQAEIMKQSTDETLFCWSSSDDTPSDWVQLLAPSPSSFASSSRYEPATMAIAQSSYKLTNLGVKISLAITTFWTLHFGVLNVLGPNKAPVGIALEGHPAKGIFWRASFPPGPIELPQTGYCGRTYSTNSGFGGAALSRKDVCILSRMPKSAAATAAMTRSSPHSWMEDRGARSALKYAVMVSFLDRSAVQAIETVPARMFDDRTSVLALQQSTRRRGIYGGIIQLRVPRSRITMRFLLAVNANGRPFCIIITGIV</sequence>
<dbReference type="EMBL" id="LGSR01000008">
    <property type="protein sequence ID" value="KOS21634.1"/>
    <property type="molecule type" value="Genomic_DNA"/>
</dbReference>
<protein>
    <submittedName>
        <fullName evidence="2">Vegetative incompatibility protein HET-E-1</fullName>
    </submittedName>
</protein>
<dbReference type="InterPro" id="IPR010730">
    <property type="entry name" value="HET"/>
</dbReference>
<dbReference type="OrthoDB" id="20872at2759"/>
<comment type="caution">
    <text evidence="2">The sequence shown here is derived from an EMBL/GenBank/DDBJ whole genome shotgun (WGS) entry which is preliminary data.</text>
</comment>
<dbReference type="Pfam" id="PF06985">
    <property type="entry name" value="HET"/>
    <property type="match status" value="1"/>
</dbReference>
<proteinExistence type="predicted"/>
<dbReference type="AlphaFoldDB" id="A0A0M8N6E8"/>
<dbReference type="STRING" id="150374.A0A0M8N6E8"/>
<gene>
    <name evidence="2" type="ORF">ESCO_005233</name>
</gene>
<dbReference type="PANTHER" id="PTHR10622:SF10">
    <property type="entry name" value="HET DOMAIN-CONTAINING PROTEIN"/>
    <property type="match status" value="1"/>
</dbReference>
<keyword evidence="3" id="KW-1185">Reference proteome</keyword>
<accession>A0A0M8N6E8</accession>